<dbReference type="Gene3D" id="2.40.50.140">
    <property type="entry name" value="Nucleic acid-binding proteins"/>
    <property type="match status" value="1"/>
</dbReference>
<dbReference type="GO" id="GO:0003677">
    <property type="term" value="F:DNA binding"/>
    <property type="evidence" value="ECO:0007669"/>
    <property type="project" value="UniProtKB-KW"/>
</dbReference>
<dbReference type="InterPro" id="IPR016059">
    <property type="entry name" value="DNA_ligase_ATP-dep_CS"/>
</dbReference>
<evidence type="ECO:0000256" key="18">
    <source>
        <dbReference type="ARBA" id="ARBA00023268"/>
    </source>
</evidence>
<feature type="region of interest" description="Disordered" evidence="21">
    <location>
        <begin position="526"/>
        <end position="550"/>
    </location>
</feature>
<comment type="caution">
    <text evidence="23">The sequence shown here is derived from an EMBL/GenBank/DDBJ whole genome shotgun (WGS) entry which is preliminary data.</text>
</comment>
<keyword evidence="17" id="KW-0464">Manganese</keyword>
<evidence type="ECO:0000313" key="24">
    <source>
        <dbReference type="Proteomes" id="UP000478546"/>
    </source>
</evidence>
<dbReference type="Gene3D" id="3.30.470.30">
    <property type="entry name" value="DNA ligase/mRNA capping enzyme"/>
    <property type="match status" value="1"/>
</dbReference>
<evidence type="ECO:0000256" key="6">
    <source>
        <dbReference type="ARBA" id="ARBA00022722"/>
    </source>
</evidence>
<keyword evidence="16" id="KW-0234">DNA repair</keyword>
<evidence type="ECO:0000256" key="19">
    <source>
        <dbReference type="ARBA" id="ARBA00029943"/>
    </source>
</evidence>
<comment type="cofactor">
    <cofactor evidence="1">
        <name>Mn(2+)</name>
        <dbReference type="ChEBI" id="CHEBI:29035"/>
    </cofactor>
</comment>
<keyword evidence="3 23" id="KW-0436">Ligase</keyword>
<dbReference type="SUPFAM" id="SSF50249">
    <property type="entry name" value="Nucleic acid-binding proteins"/>
    <property type="match status" value="1"/>
</dbReference>
<accession>A0A6B2H5S7</accession>
<proteinExistence type="predicted"/>
<keyword evidence="15" id="KW-0233">DNA recombination</keyword>
<dbReference type="GO" id="GO:0006310">
    <property type="term" value="P:DNA recombination"/>
    <property type="evidence" value="ECO:0007669"/>
    <property type="project" value="UniProtKB-KW"/>
</dbReference>
<evidence type="ECO:0000256" key="7">
    <source>
        <dbReference type="ARBA" id="ARBA00022723"/>
    </source>
</evidence>
<dbReference type="PANTHER" id="PTHR42705">
    <property type="entry name" value="BIFUNCTIONAL NON-HOMOLOGOUS END JOINING PROTEIN LIGD"/>
    <property type="match status" value="1"/>
</dbReference>
<dbReference type="InterPro" id="IPR014144">
    <property type="entry name" value="LigD_PE_domain"/>
</dbReference>
<keyword evidence="11" id="KW-0269">Exonuclease</keyword>
<dbReference type="NCBIfam" id="TIGR02777">
    <property type="entry name" value="LigD_PE_dom"/>
    <property type="match status" value="1"/>
</dbReference>
<evidence type="ECO:0000256" key="12">
    <source>
        <dbReference type="ARBA" id="ARBA00022840"/>
    </source>
</evidence>
<feature type="region of interest" description="Disordered" evidence="21">
    <location>
        <begin position="1"/>
        <end position="25"/>
    </location>
</feature>
<comment type="catalytic activity">
    <reaction evidence="20">
        <text>ATP + (deoxyribonucleotide)n-3'-hydroxyl + 5'-phospho-(deoxyribonucleotide)m = (deoxyribonucleotide)n+m + AMP + diphosphate.</text>
        <dbReference type="EC" id="6.5.1.1"/>
    </reaction>
</comment>
<dbReference type="EC" id="6.5.1.1" evidence="2"/>
<dbReference type="CDD" id="cd04865">
    <property type="entry name" value="LigD_Pol_like_2"/>
    <property type="match status" value="1"/>
</dbReference>
<dbReference type="InterPro" id="IPR012309">
    <property type="entry name" value="DNA_ligase_ATP-dep_C"/>
</dbReference>
<keyword evidence="4" id="KW-0808">Transferase</keyword>
<evidence type="ECO:0000256" key="9">
    <source>
        <dbReference type="ARBA" id="ARBA00022763"/>
    </source>
</evidence>
<feature type="domain" description="ATP-dependent DNA ligase family profile" evidence="22">
    <location>
        <begin position="303"/>
        <end position="438"/>
    </location>
</feature>
<evidence type="ECO:0000256" key="5">
    <source>
        <dbReference type="ARBA" id="ARBA00022695"/>
    </source>
</evidence>
<dbReference type="InterPro" id="IPR052171">
    <property type="entry name" value="NHEJ_LigD"/>
</dbReference>
<keyword evidence="18" id="KW-0511">Multifunctional enzyme</keyword>
<evidence type="ECO:0000256" key="10">
    <source>
        <dbReference type="ARBA" id="ARBA00022801"/>
    </source>
</evidence>
<dbReference type="Proteomes" id="UP000478546">
    <property type="component" value="Unassembled WGS sequence"/>
</dbReference>
<dbReference type="Pfam" id="PF01068">
    <property type="entry name" value="DNA_ligase_A_M"/>
    <property type="match status" value="1"/>
</dbReference>
<dbReference type="NCBIfam" id="TIGR02776">
    <property type="entry name" value="NHEJ_ligase_prk"/>
    <property type="match status" value="1"/>
</dbReference>
<evidence type="ECO:0000256" key="21">
    <source>
        <dbReference type="SAM" id="MobiDB-lite"/>
    </source>
</evidence>
<dbReference type="Pfam" id="PF04679">
    <property type="entry name" value="DNA_ligase_A_C"/>
    <property type="match status" value="1"/>
</dbReference>
<name>A0A6B2H5S7_9BACT</name>
<keyword evidence="24" id="KW-1185">Reference proteome</keyword>
<keyword evidence="7" id="KW-0479">Metal-binding</keyword>
<dbReference type="GO" id="GO:0005524">
    <property type="term" value="F:ATP binding"/>
    <property type="evidence" value="ECO:0007669"/>
    <property type="project" value="UniProtKB-KW"/>
</dbReference>
<dbReference type="GO" id="GO:0003910">
    <property type="term" value="F:DNA ligase (ATP) activity"/>
    <property type="evidence" value="ECO:0007669"/>
    <property type="project" value="UniProtKB-EC"/>
</dbReference>
<dbReference type="PROSITE" id="PS50160">
    <property type="entry name" value="DNA_LIGASE_A3"/>
    <property type="match status" value="1"/>
</dbReference>
<dbReference type="EMBL" id="JAAEAA010000028">
    <property type="protein sequence ID" value="NDK57498.1"/>
    <property type="molecule type" value="Genomic_DNA"/>
</dbReference>
<evidence type="ECO:0000256" key="16">
    <source>
        <dbReference type="ARBA" id="ARBA00023204"/>
    </source>
</evidence>
<keyword evidence="13" id="KW-0239">DNA-directed DNA polymerase</keyword>
<evidence type="ECO:0000256" key="13">
    <source>
        <dbReference type="ARBA" id="ARBA00022932"/>
    </source>
</evidence>
<keyword evidence="9" id="KW-0227">DNA damage</keyword>
<dbReference type="InterPro" id="IPR012340">
    <property type="entry name" value="NA-bd_OB-fold"/>
</dbReference>
<evidence type="ECO:0000256" key="11">
    <source>
        <dbReference type="ARBA" id="ARBA00022839"/>
    </source>
</evidence>
<dbReference type="NCBIfam" id="TIGR02779">
    <property type="entry name" value="NHEJ_ligase_lig"/>
    <property type="match status" value="1"/>
</dbReference>
<evidence type="ECO:0000256" key="15">
    <source>
        <dbReference type="ARBA" id="ARBA00023172"/>
    </source>
</evidence>
<feature type="compositionally biased region" description="Low complexity" evidence="21">
    <location>
        <begin position="192"/>
        <end position="207"/>
    </location>
</feature>
<evidence type="ECO:0000259" key="22">
    <source>
        <dbReference type="PROSITE" id="PS50160"/>
    </source>
</evidence>
<keyword evidence="10" id="KW-0378">Hydrolase</keyword>
<feature type="compositionally biased region" description="Polar residues" evidence="21">
    <location>
        <begin position="1"/>
        <end position="10"/>
    </location>
</feature>
<dbReference type="Gene3D" id="3.30.1490.70">
    <property type="match status" value="1"/>
</dbReference>
<keyword evidence="12" id="KW-0067">ATP-binding</keyword>
<evidence type="ECO:0000256" key="8">
    <source>
        <dbReference type="ARBA" id="ARBA00022741"/>
    </source>
</evidence>
<reference evidence="23 24" key="1">
    <citation type="submission" date="2020-01" db="EMBL/GenBank/DDBJ databases">
        <authorList>
            <person name="Kim M.K."/>
        </authorList>
    </citation>
    <scope>NUCLEOTIDE SEQUENCE [LARGE SCALE GENOMIC DNA]</scope>
    <source>
        <strain evidence="23 24">BT213</strain>
    </source>
</reference>
<dbReference type="PANTHER" id="PTHR42705:SF2">
    <property type="entry name" value="BIFUNCTIONAL NON-HOMOLOGOUS END JOINING PROTEIN LIGD"/>
    <property type="match status" value="1"/>
</dbReference>
<dbReference type="Pfam" id="PF13298">
    <property type="entry name" value="LigD_N"/>
    <property type="match status" value="1"/>
</dbReference>
<dbReference type="NCBIfam" id="TIGR02778">
    <property type="entry name" value="ligD_pol"/>
    <property type="match status" value="1"/>
</dbReference>
<evidence type="ECO:0000256" key="1">
    <source>
        <dbReference type="ARBA" id="ARBA00001936"/>
    </source>
</evidence>
<evidence type="ECO:0000256" key="4">
    <source>
        <dbReference type="ARBA" id="ARBA00022679"/>
    </source>
</evidence>
<keyword evidence="14" id="KW-0238">DNA-binding</keyword>
<dbReference type="Gene3D" id="3.90.920.10">
    <property type="entry name" value="DNA primase, PRIM domain"/>
    <property type="match status" value="1"/>
</dbReference>
<dbReference type="InterPro" id="IPR012310">
    <property type="entry name" value="DNA_ligase_ATP-dep_cent"/>
</dbReference>
<dbReference type="RefSeq" id="WP_162347557.1">
    <property type="nucleotide sequence ID" value="NZ_JAAEAA010000028.1"/>
</dbReference>
<keyword evidence="6" id="KW-0540">Nuclease</keyword>
<evidence type="ECO:0000256" key="20">
    <source>
        <dbReference type="ARBA" id="ARBA00034003"/>
    </source>
</evidence>
<keyword evidence="8" id="KW-0547">Nucleotide-binding</keyword>
<dbReference type="Pfam" id="PF21686">
    <property type="entry name" value="LigD_Prim-Pol"/>
    <property type="match status" value="1"/>
</dbReference>
<evidence type="ECO:0000313" key="23">
    <source>
        <dbReference type="EMBL" id="NDK57498.1"/>
    </source>
</evidence>
<evidence type="ECO:0000256" key="3">
    <source>
        <dbReference type="ARBA" id="ARBA00022598"/>
    </source>
</evidence>
<dbReference type="InterPro" id="IPR014143">
    <property type="entry name" value="NHEJ_ligase_prk"/>
</dbReference>
<dbReference type="PROSITE" id="PS00697">
    <property type="entry name" value="DNA_LIGASE_A1"/>
    <property type="match status" value="1"/>
</dbReference>
<dbReference type="SUPFAM" id="SSF56091">
    <property type="entry name" value="DNA ligase/mRNA capping enzyme, catalytic domain"/>
    <property type="match status" value="1"/>
</dbReference>
<dbReference type="GO" id="GO:0003887">
    <property type="term" value="F:DNA-directed DNA polymerase activity"/>
    <property type="evidence" value="ECO:0007669"/>
    <property type="project" value="UniProtKB-KW"/>
</dbReference>
<dbReference type="AlphaFoldDB" id="A0A6B2H5S7"/>
<dbReference type="GO" id="GO:0046872">
    <property type="term" value="F:metal ion binding"/>
    <property type="evidence" value="ECO:0007669"/>
    <property type="project" value="UniProtKB-KW"/>
</dbReference>
<evidence type="ECO:0000256" key="14">
    <source>
        <dbReference type="ARBA" id="ARBA00023125"/>
    </source>
</evidence>
<keyword evidence="5" id="KW-0548">Nucleotidyltransferase</keyword>
<dbReference type="InterPro" id="IPR014146">
    <property type="entry name" value="LigD_ligase_dom"/>
</dbReference>
<dbReference type="CDD" id="cd07971">
    <property type="entry name" value="OBF_DNA_ligase_LigD"/>
    <property type="match status" value="1"/>
</dbReference>
<evidence type="ECO:0000256" key="17">
    <source>
        <dbReference type="ARBA" id="ARBA00023211"/>
    </source>
</evidence>
<feature type="region of interest" description="Disordered" evidence="21">
    <location>
        <begin position="185"/>
        <end position="207"/>
    </location>
</feature>
<dbReference type="InterPro" id="IPR014145">
    <property type="entry name" value="LigD_pol_dom"/>
</dbReference>
<dbReference type="CDD" id="cd07906">
    <property type="entry name" value="Adenylation_DNA_ligase_LigD_LigC"/>
    <property type="match status" value="1"/>
</dbReference>
<protein>
    <recommendedName>
        <fullName evidence="2">DNA ligase (ATP)</fullName>
        <ecNumber evidence="2">6.5.1.1</ecNumber>
    </recommendedName>
    <alternativeName>
        <fullName evidence="19">NHEJ DNA polymerase</fullName>
    </alternativeName>
</protein>
<evidence type="ECO:0000256" key="2">
    <source>
        <dbReference type="ARBA" id="ARBA00012727"/>
    </source>
</evidence>
<dbReference type="GO" id="GO:0006281">
    <property type="term" value="P:DNA repair"/>
    <property type="evidence" value="ECO:0007669"/>
    <property type="project" value="UniProtKB-KW"/>
</dbReference>
<organism evidence="23 24">
    <name type="scientific">Pontibacter fetidus</name>
    <dbReference type="NCBI Taxonomy" id="2700082"/>
    <lineage>
        <taxon>Bacteria</taxon>
        <taxon>Pseudomonadati</taxon>
        <taxon>Bacteroidota</taxon>
        <taxon>Cytophagia</taxon>
        <taxon>Cytophagales</taxon>
        <taxon>Hymenobacteraceae</taxon>
        <taxon>Pontibacter</taxon>
    </lineage>
</organism>
<gene>
    <name evidence="23" type="primary">ligD</name>
    <name evidence="23" type="ORF">GWO68_16355</name>
</gene>
<sequence length="847" mass="95199">MGLQQYNQKRNFGETPEPEGKTQKHKGALRFVVQRHEASTLHYDFRLEMEGVLKSWAVPKGPSMNPADKRLAVHVEDHPFSYRTFEGDIPEGNYGAGHVAIWDEGYYSSVETDDPAEGEKLLLQGLENGSISFVLEGTKLQGAFSLVKMKGRQEGAWLLVKKKDEYAVTDHYDSEEHMGRLAETTAKRKTGKGTSAKTSKTKTTAKPAKMPHHIVPMMAKLTDGPFDGDDWIYEIKWDGFRAVAEVQGGNVELYSRNGKSYGETYKPILDSLKQLSLDAVLDGEIVVLIDKGYATFQQLQNYQNTPSEHLYFYVFDLLYLNGEDLRDLPLLERKKRLEELLADELPAVRYSDHVVGNGVAFFKEAQRNKVEGIMAKKADSPYRTGKRSTEWLKIKTHMRQEAVIAGFTEPKGKRKHIGALLLGVYENGKLTYVGQSGSGFNTKSLEALKAKLDKLVQPESPFAGKVKPNAPATWVKPELVAEITFAEWTKEGIMRQAIYEGLREDKKATDVVRENAIHTTEALAEAEHQPKAKKTTTMKESSTTKDKNRTTQTIAGQEVSFSSLDKLYWPDERVTKGDLITYYQTIADIILPYLKDRPQSLFRNPEGIVKPGFFQKDITHAPDWVRTIKLKAESTGEDVEYLVCDNKATLAYMNNLGCIQLNPWNSRIANLEKPDYMVIDLDPGENTYDDVVEVALVTKEILDKAGAETYCKTSGATGMHLFVPLGAKYSFDQARDFAHLVARLVHEKLPKLTSLERSPKERRKQVYLDFLQNSIGQTIASAYTVRPKPGATVSTPLSWDEVKPALTPEAFTIKNVPERIKQKGDLFKGVLGKGIDLEKCLKKLKQV</sequence>
<dbReference type="GO" id="GO:0004527">
    <property type="term" value="F:exonuclease activity"/>
    <property type="evidence" value="ECO:0007669"/>
    <property type="project" value="UniProtKB-KW"/>
</dbReference>